<protein>
    <submittedName>
        <fullName evidence="1">Uncharacterized protein</fullName>
    </submittedName>
</protein>
<evidence type="ECO:0000313" key="2">
    <source>
        <dbReference type="Proteomes" id="UP000313359"/>
    </source>
</evidence>
<accession>A0A5C2SN11</accession>
<dbReference type="Proteomes" id="UP000313359">
    <property type="component" value="Unassembled WGS sequence"/>
</dbReference>
<keyword evidence="2" id="KW-1185">Reference proteome</keyword>
<sequence length="96" mass="10954">MLATNAFSVLQSVPWAAFSALRAYVLSRSRLLGLLILVLASAPTAINTVRQLLLFQSHKSWQNNMLHRSRTHFTSLAYMSRHLDASRKIARLRRFS</sequence>
<proteinExistence type="predicted"/>
<dbReference type="AlphaFoldDB" id="A0A5C2SN11"/>
<name>A0A5C2SN11_9APHY</name>
<evidence type="ECO:0000313" key="1">
    <source>
        <dbReference type="EMBL" id="RPD64489.1"/>
    </source>
</evidence>
<gene>
    <name evidence="1" type="ORF">L227DRAFT_330350</name>
</gene>
<organism evidence="1 2">
    <name type="scientific">Lentinus tigrinus ALCF2SS1-6</name>
    <dbReference type="NCBI Taxonomy" id="1328759"/>
    <lineage>
        <taxon>Eukaryota</taxon>
        <taxon>Fungi</taxon>
        <taxon>Dikarya</taxon>
        <taxon>Basidiomycota</taxon>
        <taxon>Agaricomycotina</taxon>
        <taxon>Agaricomycetes</taxon>
        <taxon>Polyporales</taxon>
        <taxon>Polyporaceae</taxon>
        <taxon>Lentinus</taxon>
    </lineage>
</organism>
<dbReference type="EMBL" id="ML122254">
    <property type="protein sequence ID" value="RPD64489.1"/>
    <property type="molecule type" value="Genomic_DNA"/>
</dbReference>
<reference evidence="1" key="1">
    <citation type="journal article" date="2018" name="Genome Biol. Evol.">
        <title>Genomics and development of Lentinus tigrinus, a white-rot wood-decaying mushroom with dimorphic fruiting bodies.</title>
        <authorList>
            <person name="Wu B."/>
            <person name="Xu Z."/>
            <person name="Knudson A."/>
            <person name="Carlson A."/>
            <person name="Chen N."/>
            <person name="Kovaka S."/>
            <person name="LaButti K."/>
            <person name="Lipzen A."/>
            <person name="Pennachio C."/>
            <person name="Riley R."/>
            <person name="Schakwitz W."/>
            <person name="Umezawa K."/>
            <person name="Ohm R.A."/>
            <person name="Grigoriev I.V."/>
            <person name="Nagy L.G."/>
            <person name="Gibbons J."/>
            <person name="Hibbett D."/>
        </authorList>
    </citation>
    <scope>NUCLEOTIDE SEQUENCE [LARGE SCALE GENOMIC DNA]</scope>
    <source>
        <strain evidence="1">ALCF2SS1-6</strain>
    </source>
</reference>